<reference evidence="2" key="2">
    <citation type="submission" date="2023-12" db="EMBL/GenBank/DDBJ databases">
        <authorList>
            <person name="Sun Q."/>
            <person name="Inoue M."/>
        </authorList>
    </citation>
    <scope>NUCLEOTIDE SEQUENCE</scope>
    <source>
        <strain evidence="2">JCM 17590</strain>
    </source>
</reference>
<dbReference type="EMBL" id="BAABBV010000001">
    <property type="protein sequence ID" value="GAA4161873.1"/>
    <property type="molecule type" value="Genomic_DNA"/>
</dbReference>
<dbReference type="NCBIfam" id="NF038403">
    <property type="entry name" value="perm_prefix_1"/>
    <property type="match status" value="1"/>
</dbReference>
<feature type="transmembrane region" description="Helical" evidence="1">
    <location>
        <begin position="318"/>
        <end position="340"/>
    </location>
</feature>
<protein>
    <recommendedName>
        <fullName evidence="4">DUF2157 domain-containing protein</fullName>
    </recommendedName>
</protein>
<feature type="transmembrane region" description="Helical" evidence="1">
    <location>
        <begin position="180"/>
        <end position="200"/>
    </location>
</feature>
<reference evidence="2" key="1">
    <citation type="journal article" date="2014" name="Int. J. Syst. Evol. Microbiol.">
        <title>Complete genome of a new Firmicutes species belonging to the dominant human colonic microbiota ('Ruminococcus bicirculans') reveals two chromosomes and a selective capacity to utilize plant glucans.</title>
        <authorList>
            <consortium name="NISC Comparative Sequencing Program"/>
            <person name="Wegmann U."/>
            <person name="Louis P."/>
            <person name="Goesmann A."/>
            <person name="Henrissat B."/>
            <person name="Duncan S.H."/>
            <person name="Flint H.J."/>
        </authorList>
    </citation>
    <scope>NUCLEOTIDE SEQUENCE</scope>
    <source>
        <strain evidence="2">JCM 17590</strain>
    </source>
</reference>
<feature type="transmembrane region" description="Helical" evidence="1">
    <location>
        <begin position="294"/>
        <end position="312"/>
    </location>
</feature>
<evidence type="ECO:0000256" key="1">
    <source>
        <dbReference type="SAM" id="Phobius"/>
    </source>
</evidence>
<feature type="transmembrane region" description="Helical" evidence="1">
    <location>
        <begin position="97"/>
        <end position="116"/>
    </location>
</feature>
<feature type="transmembrane region" description="Helical" evidence="1">
    <location>
        <begin position="352"/>
        <end position="373"/>
    </location>
</feature>
<feature type="transmembrane region" description="Helical" evidence="1">
    <location>
        <begin position="253"/>
        <end position="273"/>
    </location>
</feature>
<evidence type="ECO:0000313" key="3">
    <source>
        <dbReference type="Proteomes" id="UP001415169"/>
    </source>
</evidence>
<sequence length="448" mass="47000">MSAADSLEPEAAIASWRAYLVSRGSLSAGDVDELEDHLRTQIDELRTAGLDADEAVLIAVKRMGRQDEIAGEYARENSRRLWKQLVMAGAPARRRRIDGSVIMIGFAALAAILAKLPELLGAPAFPALLGGGILALAALAASIAWRTRPPVALIAASAVGFALLFVLAFAYPFGNSSDTAIIFSLHAPVALWLLVGLVYAGAGWRTAAGRMDFVRFTGEWFVYFALIALGGGVLMGITAAVFSALGIDPGVVLAQWVVPFGAAGAGVVAAWLVDSKQEVIENMAPVLGRVFTPLFTIAVLAMLAGAIVTGGFGAYREVLIIVDVLLVVVTGLVLYVLSAQPPTARPGWTERLQLLLVIAAFALNGFALAAMIGRIGDGGFTPNRVVALGVNLVLLVGLAGSAWLLGRRVFRADASTRRLLAWQTGYLPVYGGWAIAAAVALPPIFAFA</sequence>
<keyword evidence="3" id="KW-1185">Reference proteome</keyword>
<name>A0ABP7ZKQ5_9MICO</name>
<proteinExistence type="predicted"/>
<feature type="transmembrane region" description="Helical" evidence="1">
    <location>
        <begin position="122"/>
        <end position="144"/>
    </location>
</feature>
<feature type="transmembrane region" description="Helical" evidence="1">
    <location>
        <begin position="385"/>
        <end position="406"/>
    </location>
</feature>
<keyword evidence="1" id="KW-0472">Membrane</keyword>
<keyword evidence="1" id="KW-1133">Transmembrane helix</keyword>
<keyword evidence="1" id="KW-0812">Transmembrane</keyword>
<comment type="caution">
    <text evidence="2">The sequence shown here is derived from an EMBL/GenBank/DDBJ whole genome shotgun (WGS) entry which is preliminary data.</text>
</comment>
<gene>
    <name evidence="2" type="ORF">GCM10022286_20130</name>
</gene>
<dbReference type="InterPro" id="IPR047928">
    <property type="entry name" value="Perm_prefix_1"/>
</dbReference>
<dbReference type="Proteomes" id="UP001415169">
    <property type="component" value="Unassembled WGS sequence"/>
</dbReference>
<feature type="transmembrane region" description="Helical" evidence="1">
    <location>
        <begin position="427"/>
        <end position="447"/>
    </location>
</feature>
<dbReference type="RefSeq" id="WP_344791645.1">
    <property type="nucleotide sequence ID" value="NZ_BAABBV010000001.1"/>
</dbReference>
<evidence type="ECO:0000313" key="2">
    <source>
        <dbReference type="EMBL" id="GAA4161873.1"/>
    </source>
</evidence>
<organism evidence="2 3">
    <name type="scientific">Gryllotalpicola daejeonensis</name>
    <dbReference type="NCBI Taxonomy" id="993087"/>
    <lineage>
        <taxon>Bacteria</taxon>
        <taxon>Bacillati</taxon>
        <taxon>Actinomycetota</taxon>
        <taxon>Actinomycetes</taxon>
        <taxon>Micrococcales</taxon>
        <taxon>Microbacteriaceae</taxon>
        <taxon>Gryllotalpicola</taxon>
    </lineage>
</organism>
<evidence type="ECO:0008006" key="4">
    <source>
        <dbReference type="Google" id="ProtNLM"/>
    </source>
</evidence>
<feature type="transmembrane region" description="Helical" evidence="1">
    <location>
        <begin position="221"/>
        <end position="247"/>
    </location>
</feature>
<feature type="transmembrane region" description="Helical" evidence="1">
    <location>
        <begin position="151"/>
        <end position="174"/>
    </location>
</feature>
<accession>A0ABP7ZKQ5</accession>